<keyword evidence="3 5" id="KW-1133">Transmembrane helix</keyword>
<evidence type="ECO:0000256" key="4">
    <source>
        <dbReference type="ARBA" id="ARBA00023136"/>
    </source>
</evidence>
<dbReference type="Gene3D" id="1.20.120.550">
    <property type="entry name" value="Membrane associated eicosanoid/glutathione metabolism-like domain"/>
    <property type="match status" value="1"/>
</dbReference>
<dbReference type="KEGG" id="anh:A6F65_02039"/>
<evidence type="ECO:0000256" key="2">
    <source>
        <dbReference type="ARBA" id="ARBA00022692"/>
    </source>
</evidence>
<dbReference type="RefSeq" id="WP_067788338.1">
    <property type="nucleotide sequence ID" value="NZ_CP016545.1"/>
</dbReference>
<evidence type="ECO:0000256" key="3">
    <source>
        <dbReference type="ARBA" id="ARBA00022989"/>
    </source>
</evidence>
<dbReference type="InterPro" id="IPR001129">
    <property type="entry name" value="Membr-assoc_MAPEG"/>
</dbReference>
<dbReference type="GO" id="GO:0016020">
    <property type="term" value="C:membrane"/>
    <property type="evidence" value="ECO:0007669"/>
    <property type="project" value="UniProtKB-SubCell"/>
</dbReference>
<gene>
    <name evidence="6" type="primary">yecN</name>
    <name evidence="6" type="ORF">A6F65_02039</name>
</gene>
<dbReference type="EMBL" id="CP016545">
    <property type="protein sequence ID" value="ANU08326.1"/>
    <property type="molecule type" value="Genomic_DNA"/>
</dbReference>
<dbReference type="SUPFAM" id="SSF161084">
    <property type="entry name" value="MAPEG domain-like"/>
    <property type="match status" value="1"/>
</dbReference>
<dbReference type="Pfam" id="PF01124">
    <property type="entry name" value="MAPEG"/>
    <property type="match status" value="1"/>
</dbReference>
<comment type="subcellular location">
    <subcellularLocation>
        <location evidence="1">Membrane</location>
    </subcellularLocation>
</comment>
<protein>
    <submittedName>
        <fullName evidence="6">Inner membrane protein YecN</fullName>
    </submittedName>
</protein>
<sequence length="151" mass="16113">MILPATLTVASGAALITIWHMARIGRMRLDTKTLHGDGGNELLQRRMRAQLNFVESAPFVLALLAVLEIAGKGGLWLLIIGIVYLMGRVAHAIGMDGDYPHRGRQAGTMITMATLLILAGAGLWLTVSHEPSSPLEVIEEAAGAEPHADAE</sequence>
<keyword evidence="4 5" id="KW-0472">Membrane</keyword>
<keyword evidence="2 5" id="KW-0812">Transmembrane</keyword>
<dbReference type="PANTHER" id="PTHR35814:SF1">
    <property type="entry name" value="GLUTATHIONE S-TRANSFERASE-RELATED"/>
    <property type="match status" value="1"/>
</dbReference>
<dbReference type="PANTHER" id="PTHR35814">
    <property type="match status" value="1"/>
</dbReference>
<feature type="transmembrane region" description="Helical" evidence="5">
    <location>
        <begin position="106"/>
        <end position="127"/>
    </location>
</feature>
<keyword evidence="7" id="KW-1185">Reference proteome</keyword>
<dbReference type="OrthoDB" id="7619858at2"/>
<evidence type="ECO:0000256" key="5">
    <source>
        <dbReference type="SAM" id="Phobius"/>
    </source>
</evidence>
<evidence type="ECO:0000256" key="1">
    <source>
        <dbReference type="ARBA" id="ARBA00004370"/>
    </source>
</evidence>
<reference evidence="6 7" key="1">
    <citation type="submission" date="2016-07" db="EMBL/GenBank/DDBJ databases">
        <title>Complete genome sequence of Altererythrobacter namhicola JCM 16345T, containing esterase-encoding genes.</title>
        <authorList>
            <person name="Cheng H."/>
            <person name="Wu Y.-H."/>
            <person name="Jian S.-L."/>
            <person name="Huo Y.-Y."/>
            <person name="Wang C.-S."/>
            <person name="Xu X.-W."/>
        </authorList>
    </citation>
    <scope>NUCLEOTIDE SEQUENCE [LARGE SCALE GENOMIC DNA]</scope>
    <source>
        <strain evidence="6 7">JCM 16345</strain>
    </source>
</reference>
<name>A0A1C7DA13_9SPHN</name>
<evidence type="ECO:0000313" key="7">
    <source>
        <dbReference type="Proteomes" id="UP000092698"/>
    </source>
</evidence>
<feature type="transmembrane region" description="Helical" evidence="5">
    <location>
        <begin position="6"/>
        <end position="22"/>
    </location>
</feature>
<organism evidence="6 7">
    <name type="scientific">Paraurantiacibacter namhicola</name>
    <dbReference type="NCBI Taxonomy" id="645517"/>
    <lineage>
        <taxon>Bacteria</taxon>
        <taxon>Pseudomonadati</taxon>
        <taxon>Pseudomonadota</taxon>
        <taxon>Alphaproteobacteria</taxon>
        <taxon>Sphingomonadales</taxon>
        <taxon>Erythrobacteraceae</taxon>
        <taxon>Paraurantiacibacter</taxon>
    </lineage>
</organism>
<proteinExistence type="predicted"/>
<dbReference type="PATRIC" id="fig|645517.4.peg.2022"/>
<dbReference type="STRING" id="645517.A6F65_02039"/>
<dbReference type="AlphaFoldDB" id="A0A1C7DA13"/>
<dbReference type="InterPro" id="IPR023352">
    <property type="entry name" value="MAPEG-like_dom_sf"/>
</dbReference>
<accession>A0A1C7DA13</accession>
<dbReference type="Proteomes" id="UP000092698">
    <property type="component" value="Chromosome"/>
</dbReference>
<evidence type="ECO:0000313" key="6">
    <source>
        <dbReference type="EMBL" id="ANU08326.1"/>
    </source>
</evidence>